<feature type="binding site" evidence="12">
    <location>
        <position position="143"/>
    </location>
    <ligand>
        <name>8-oxo-dGTP</name>
        <dbReference type="ChEBI" id="CHEBI:77896"/>
    </ligand>
</feature>
<dbReference type="SUPFAM" id="SSF55811">
    <property type="entry name" value="Nudix"/>
    <property type="match status" value="1"/>
</dbReference>
<dbReference type="Pfam" id="PF14815">
    <property type="entry name" value="NUDIX_4"/>
    <property type="match status" value="1"/>
</dbReference>
<dbReference type="Proteomes" id="UP000245124">
    <property type="component" value="Unassembled WGS sequence"/>
</dbReference>
<evidence type="ECO:0000256" key="11">
    <source>
        <dbReference type="ARBA" id="ARBA00038905"/>
    </source>
</evidence>
<evidence type="ECO:0000256" key="7">
    <source>
        <dbReference type="ARBA" id="ARBA00022801"/>
    </source>
</evidence>
<proteinExistence type="inferred from homology"/>
<feature type="binding site" evidence="12">
    <location>
        <position position="47"/>
    </location>
    <ligand>
        <name>8-oxo-dGTP</name>
        <dbReference type="ChEBI" id="CHEBI:77896"/>
    </ligand>
</feature>
<evidence type="ECO:0000313" key="16">
    <source>
        <dbReference type="Proteomes" id="UP000245124"/>
    </source>
</evidence>
<comment type="caution">
    <text evidence="15">The sequence shown here is derived from an EMBL/GenBank/DDBJ whole genome shotgun (WGS) entry which is preliminary data.</text>
</comment>
<evidence type="ECO:0000256" key="8">
    <source>
        <dbReference type="ARBA" id="ARBA00022842"/>
    </source>
</evidence>
<name>A0A2R5FN34_NOSCO</name>
<dbReference type="PRINTS" id="PR00502">
    <property type="entry name" value="NUDIXFAMILY"/>
</dbReference>
<keyword evidence="4" id="KW-0235">DNA replication</keyword>
<keyword evidence="16" id="KW-1185">Reference proteome</keyword>
<comment type="cofactor">
    <cofactor evidence="1 13">
        <name>Mg(2+)</name>
        <dbReference type="ChEBI" id="CHEBI:18420"/>
    </cofactor>
</comment>
<accession>A0A2R5FN34</accession>
<dbReference type="InterPro" id="IPR020084">
    <property type="entry name" value="NUDIX_hydrolase_CS"/>
</dbReference>
<gene>
    <name evidence="15" type="ORF">NIES4072_38620</name>
</gene>
<dbReference type="PROSITE" id="PS00893">
    <property type="entry name" value="NUDIX_BOX"/>
    <property type="match status" value="1"/>
</dbReference>
<feature type="binding site" evidence="13">
    <location>
        <position position="61"/>
    </location>
    <ligand>
        <name>Mg(2+)</name>
        <dbReference type="ChEBI" id="CHEBI:18420"/>
    </ligand>
</feature>
<dbReference type="EMBL" id="BDUD01000001">
    <property type="protein sequence ID" value="GBG20187.1"/>
    <property type="molecule type" value="Genomic_DNA"/>
</dbReference>
<dbReference type="InterPro" id="IPR029119">
    <property type="entry name" value="MutY_C"/>
</dbReference>
<protein>
    <recommendedName>
        <fullName evidence="11">8-oxo-dGTP diphosphatase</fullName>
        <ecNumber evidence="11">3.6.1.55</ecNumber>
    </recommendedName>
</protein>
<evidence type="ECO:0000256" key="12">
    <source>
        <dbReference type="PIRSR" id="PIRSR603561-1"/>
    </source>
</evidence>
<feature type="binding site" evidence="12">
    <location>
        <begin position="58"/>
        <end position="61"/>
    </location>
    <ligand>
        <name>8-oxo-dGTP</name>
        <dbReference type="ChEBI" id="CHEBI:77896"/>
    </ligand>
</feature>
<keyword evidence="6" id="KW-0227">DNA damage</keyword>
<dbReference type="GO" id="GO:0008413">
    <property type="term" value="F:8-oxo-7,8-dihydroguanosine triphosphate pyrophosphatase activity"/>
    <property type="evidence" value="ECO:0007669"/>
    <property type="project" value="InterPro"/>
</dbReference>
<keyword evidence="5 13" id="KW-0479">Metal-binding</keyword>
<comment type="catalytic activity">
    <reaction evidence="10">
        <text>8-oxo-dGTP + H2O = 8-oxo-dGMP + diphosphate + H(+)</text>
        <dbReference type="Rhea" id="RHEA:31575"/>
        <dbReference type="ChEBI" id="CHEBI:15377"/>
        <dbReference type="ChEBI" id="CHEBI:15378"/>
        <dbReference type="ChEBI" id="CHEBI:33019"/>
        <dbReference type="ChEBI" id="CHEBI:63224"/>
        <dbReference type="ChEBI" id="CHEBI:77896"/>
        <dbReference type="EC" id="3.6.1.55"/>
    </reaction>
</comment>
<evidence type="ECO:0000256" key="10">
    <source>
        <dbReference type="ARBA" id="ARBA00035861"/>
    </source>
</evidence>
<dbReference type="InterPro" id="IPR000086">
    <property type="entry name" value="NUDIX_hydrolase_dom"/>
</dbReference>
<keyword evidence="3" id="KW-0515">Mutator protein</keyword>
<organism evidence="15 16">
    <name type="scientific">Nostoc commune NIES-4072</name>
    <dbReference type="NCBI Taxonomy" id="2005467"/>
    <lineage>
        <taxon>Bacteria</taxon>
        <taxon>Bacillati</taxon>
        <taxon>Cyanobacteriota</taxon>
        <taxon>Cyanophyceae</taxon>
        <taxon>Nostocales</taxon>
        <taxon>Nostocaceae</taxon>
        <taxon>Nostoc</taxon>
    </lineage>
</organism>
<dbReference type="PANTHER" id="PTHR47707:SF1">
    <property type="entry name" value="NUDIX HYDROLASE FAMILY PROTEIN"/>
    <property type="match status" value="1"/>
</dbReference>
<evidence type="ECO:0000256" key="4">
    <source>
        <dbReference type="ARBA" id="ARBA00022705"/>
    </source>
</evidence>
<dbReference type="Gene3D" id="3.90.79.10">
    <property type="entry name" value="Nucleoside Triphosphate Pyrophosphohydrolase"/>
    <property type="match status" value="1"/>
</dbReference>
<evidence type="ECO:0000259" key="14">
    <source>
        <dbReference type="PROSITE" id="PS51462"/>
    </source>
</evidence>
<dbReference type="InterPro" id="IPR020476">
    <property type="entry name" value="Nudix_hydrolase"/>
</dbReference>
<dbReference type="GO" id="GO:0046872">
    <property type="term" value="F:metal ion binding"/>
    <property type="evidence" value="ECO:0007669"/>
    <property type="project" value="UniProtKB-KW"/>
</dbReference>
<dbReference type="GO" id="GO:0044715">
    <property type="term" value="F:8-oxo-dGDP phosphatase activity"/>
    <property type="evidence" value="ECO:0007669"/>
    <property type="project" value="TreeGrafter"/>
</dbReference>
<dbReference type="GO" id="GO:0006281">
    <property type="term" value="P:DNA repair"/>
    <property type="evidence" value="ECO:0007669"/>
    <property type="project" value="UniProtKB-KW"/>
</dbReference>
<dbReference type="InterPro" id="IPR047127">
    <property type="entry name" value="MutT-like"/>
</dbReference>
<dbReference type="EC" id="3.6.1.55" evidence="11"/>
<evidence type="ECO:0000256" key="6">
    <source>
        <dbReference type="ARBA" id="ARBA00022763"/>
    </source>
</evidence>
<dbReference type="CDD" id="cd03425">
    <property type="entry name" value="NUDIX_MutT_NudA_like"/>
    <property type="match status" value="1"/>
</dbReference>
<feature type="binding site" evidence="13">
    <location>
        <position position="81"/>
    </location>
    <ligand>
        <name>Mg(2+)</name>
        <dbReference type="ChEBI" id="CHEBI:18420"/>
    </ligand>
</feature>
<sequence>MSLILNFESLTLPIYPYMSKINSLLPHKIIGVAVIWNEQEQILIDRRRPEGAMGGLWEFPGGKIEPGETISECIQREISEELGIVIEVGEHLITIDHTYTDLRVTLTVHHCRHVTGVPQPLESDEIRWVTLEELEEFTFPKANIQIIAALKGMGSREWGVGGDEGDEGAGEEGEEELLMINAQCPMPHAQ</sequence>
<dbReference type="InterPro" id="IPR015797">
    <property type="entry name" value="NUDIX_hydrolase-like_dom_sf"/>
</dbReference>
<keyword evidence="7" id="KW-0378">Hydrolase</keyword>
<evidence type="ECO:0000313" key="15">
    <source>
        <dbReference type="EMBL" id="GBG20187.1"/>
    </source>
</evidence>
<evidence type="ECO:0000256" key="13">
    <source>
        <dbReference type="PIRSR" id="PIRSR603561-2"/>
    </source>
</evidence>
<keyword evidence="9" id="KW-0234">DNA repair</keyword>
<evidence type="ECO:0000256" key="9">
    <source>
        <dbReference type="ARBA" id="ARBA00023204"/>
    </source>
</evidence>
<dbReference type="GO" id="GO:0044716">
    <property type="term" value="F:8-oxo-GDP phosphatase activity"/>
    <property type="evidence" value="ECO:0007669"/>
    <property type="project" value="TreeGrafter"/>
</dbReference>
<reference evidence="15 16" key="1">
    <citation type="submission" date="2017-06" db="EMBL/GenBank/DDBJ databases">
        <title>Genome sequencing of cyanobaciteial culture collection at National Institute for Environmental Studies (NIES).</title>
        <authorList>
            <person name="Hirose Y."/>
            <person name="Shimura Y."/>
            <person name="Fujisawa T."/>
            <person name="Nakamura Y."/>
            <person name="Kawachi M."/>
        </authorList>
    </citation>
    <scope>NUCLEOTIDE SEQUENCE [LARGE SCALE GENOMIC DNA]</scope>
    <source>
        <strain evidence="15 16">NIES-4072</strain>
    </source>
</reference>
<dbReference type="AlphaFoldDB" id="A0A2R5FN34"/>
<dbReference type="NCBIfam" id="TIGR00586">
    <property type="entry name" value="mutt"/>
    <property type="match status" value="1"/>
</dbReference>
<dbReference type="GO" id="GO:0006260">
    <property type="term" value="P:DNA replication"/>
    <property type="evidence" value="ECO:0007669"/>
    <property type="project" value="UniProtKB-KW"/>
</dbReference>
<evidence type="ECO:0000256" key="2">
    <source>
        <dbReference type="ARBA" id="ARBA00005582"/>
    </source>
</evidence>
<dbReference type="GO" id="GO:0035539">
    <property type="term" value="F:8-oxo-7,8-dihydrodeoxyguanosine triphosphate pyrophosphatase activity"/>
    <property type="evidence" value="ECO:0007669"/>
    <property type="project" value="UniProtKB-EC"/>
</dbReference>
<evidence type="ECO:0000256" key="5">
    <source>
        <dbReference type="ARBA" id="ARBA00022723"/>
    </source>
</evidence>
<keyword evidence="8 13" id="KW-0460">Magnesium</keyword>
<dbReference type="PROSITE" id="PS51462">
    <property type="entry name" value="NUDIX"/>
    <property type="match status" value="1"/>
</dbReference>
<feature type="domain" description="Nudix hydrolase" evidence="14">
    <location>
        <begin position="25"/>
        <end position="153"/>
    </location>
</feature>
<comment type="similarity">
    <text evidence="2">Belongs to the Nudix hydrolase family.</text>
</comment>
<evidence type="ECO:0000256" key="1">
    <source>
        <dbReference type="ARBA" id="ARBA00001946"/>
    </source>
</evidence>
<evidence type="ECO:0000256" key="3">
    <source>
        <dbReference type="ARBA" id="ARBA00022457"/>
    </source>
</evidence>
<dbReference type="InterPro" id="IPR003561">
    <property type="entry name" value="Mutator_MutT"/>
</dbReference>
<dbReference type="PANTHER" id="PTHR47707">
    <property type="entry name" value="8-OXO-DGTP DIPHOSPHATASE"/>
    <property type="match status" value="1"/>
</dbReference>